<dbReference type="InterPro" id="IPR039602">
    <property type="entry name" value="Rxt2"/>
</dbReference>
<dbReference type="OrthoDB" id="2405722at2759"/>
<evidence type="ECO:0000256" key="1">
    <source>
        <dbReference type="SAM" id="MobiDB-lite"/>
    </source>
</evidence>
<name>A0A7H9HM81_9SACH</name>
<feature type="domain" description="Transcriptional regulatory protein RXT2 N-terminal" evidence="2">
    <location>
        <begin position="52"/>
        <end position="176"/>
    </location>
</feature>
<dbReference type="InterPro" id="IPR013904">
    <property type="entry name" value="RXT2_N"/>
</dbReference>
<sequence>MSLDNLVQSEDEASYIQAFCRHVIKEQSGNYPVLKKSADGTEVYPGAAGITSNRGNKLLQRSELVTRQFMNNSRPLNEERVYYNGSEHSLLKRRKKIESVDEDDDEEEVDLSKLVDVRKILTPISSLADVTRHDAVRRTFESGTLRDLSFQTSILIEKEQNSVIRYARLLELFLGEHPEPLREDVLKLPMYDHNLKLPDEDNAEEEGKEDAEEQRDTTERDIDGEDPFFALPRVGGPEALLKLLPSINSPEVAEEAETTRQLAQIALQRNQEFIRNLQTIRSALVKANRVKERILSWSREYTGYAEDDVTVPNALRAVKRGLISATTNMSMGGGVRQQEEFLEDDIEGS</sequence>
<evidence type="ECO:0000313" key="4">
    <source>
        <dbReference type="Proteomes" id="UP000510647"/>
    </source>
</evidence>
<accession>A0A7H9HM81</accession>
<dbReference type="GO" id="GO:0005829">
    <property type="term" value="C:cytosol"/>
    <property type="evidence" value="ECO:0007669"/>
    <property type="project" value="TreeGrafter"/>
</dbReference>
<protein>
    <recommendedName>
        <fullName evidence="2">Transcriptional regulatory protein RXT2 N-terminal domain-containing protein</fullName>
    </recommendedName>
</protein>
<dbReference type="PANTHER" id="PTHR28232:SF1">
    <property type="entry name" value="TRANSCRIPTIONAL REGULATORY PROTEIN RXT2"/>
    <property type="match status" value="1"/>
</dbReference>
<dbReference type="Proteomes" id="UP000510647">
    <property type="component" value="Chromosome 2"/>
</dbReference>
<dbReference type="GO" id="GO:0033698">
    <property type="term" value="C:Rpd3L complex"/>
    <property type="evidence" value="ECO:0007669"/>
    <property type="project" value="TreeGrafter"/>
</dbReference>
<gene>
    <name evidence="3" type="ORF">HG537_0B02420</name>
</gene>
<evidence type="ECO:0000259" key="2">
    <source>
        <dbReference type="Pfam" id="PF08595"/>
    </source>
</evidence>
<dbReference type="EMBL" id="CP059268">
    <property type="protein sequence ID" value="QLQ78894.1"/>
    <property type="molecule type" value="Genomic_DNA"/>
</dbReference>
<feature type="region of interest" description="Disordered" evidence="1">
    <location>
        <begin position="196"/>
        <end position="227"/>
    </location>
</feature>
<dbReference type="AlphaFoldDB" id="A0A7H9HM81"/>
<evidence type="ECO:0000313" key="3">
    <source>
        <dbReference type="EMBL" id="QLQ78894.1"/>
    </source>
</evidence>
<feature type="compositionally biased region" description="Acidic residues" evidence="1">
    <location>
        <begin position="200"/>
        <end position="213"/>
    </location>
</feature>
<organism evidence="3 4">
    <name type="scientific">Torulaspora globosa</name>
    <dbReference type="NCBI Taxonomy" id="48254"/>
    <lineage>
        <taxon>Eukaryota</taxon>
        <taxon>Fungi</taxon>
        <taxon>Dikarya</taxon>
        <taxon>Ascomycota</taxon>
        <taxon>Saccharomycotina</taxon>
        <taxon>Saccharomycetes</taxon>
        <taxon>Saccharomycetales</taxon>
        <taxon>Saccharomycetaceae</taxon>
        <taxon>Torulaspora</taxon>
    </lineage>
</organism>
<dbReference type="PANTHER" id="PTHR28232">
    <property type="entry name" value="TRANSCRIPTIONAL REGULATORY PROTEIN RXT2"/>
    <property type="match status" value="1"/>
</dbReference>
<reference evidence="3 4" key="1">
    <citation type="submission" date="2020-06" db="EMBL/GenBank/DDBJ databases">
        <title>The yeast mating-type switching endonuclease HO is a domesticated member of an unorthodox homing genetic element family.</title>
        <authorList>
            <person name="Coughlan A.Y."/>
            <person name="Lombardi L."/>
            <person name="Braun-Galleani S."/>
            <person name="Martos A.R."/>
            <person name="Galeote V."/>
            <person name="Bigey F."/>
            <person name="Dequin S."/>
            <person name="Byrne K.P."/>
            <person name="Wolfe K.H."/>
        </authorList>
    </citation>
    <scope>NUCLEOTIDE SEQUENCE [LARGE SCALE GENOMIC DNA]</scope>
    <source>
        <strain evidence="3 4">CBS2947</strain>
    </source>
</reference>
<dbReference type="Pfam" id="PF08595">
    <property type="entry name" value="RXT2_N"/>
    <property type="match status" value="1"/>
</dbReference>
<keyword evidence="4" id="KW-1185">Reference proteome</keyword>
<proteinExistence type="predicted"/>